<comment type="similarity">
    <text evidence="1 8">Belongs to the class-I aminoacyl-tRNA synthetase family. Glutamate--tRNA ligase type 1 subfamily.</text>
</comment>
<dbReference type="RefSeq" id="WP_046349435.1">
    <property type="nucleotide sequence ID" value="NZ_BBWU01000050.1"/>
</dbReference>
<dbReference type="EC" id="6.1.1.17" evidence="8"/>
<feature type="domain" description="Glutamyl/glutaminyl-tRNA synthetase class Ib catalytic" evidence="9">
    <location>
        <begin position="2"/>
        <end position="302"/>
    </location>
</feature>
<dbReference type="PANTHER" id="PTHR43311">
    <property type="entry name" value="GLUTAMATE--TRNA LIGASE"/>
    <property type="match status" value="1"/>
</dbReference>
<dbReference type="EMBL" id="BBWU01000050">
    <property type="protein sequence ID" value="GAO40645.1"/>
    <property type="molecule type" value="Genomic_DNA"/>
</dbReference>
<dbReference type="InterPro" id="IPR004527">
    <property type="entry name" value="Glu-tRNA-ligase_bac/mito"/>
</dbReference>
<comment type="subunit">
    <text evidence="8">Monomer.</text>
</comment>
<keyword evidence="2 8" id="KW-0963">Cytoplasm</keyword>
<comment type="caution">
    <text evidence="8">Lacks conserved residue(s) required for the propagation of feature annotation.</text>
</comment>
<dbReference type="InterPro" id="IPR049940">
    <property type="entry name" value="GluQ/Sye"/>
</dbReference>
<evidence type="ECO:0000313" key="12">
    <source>
        <dbReference type="Proteomes" id="UP000033202"/>
    </source>
</evidence>
<dbReference type="InterPro" id="IPR045462">
    <property type="entry name" value="aa-tRNA-synth_I_cd-bd"/>
</dbReference>
<dbReference type="Pfam" id="PF00749">
    <property type="entry name" value="tRNA-synt_1c"/>
    <property type="match status" value="1"/>
</dbReference>
<dbReference type="GO" id="GO:0006424">
    <property type="term" value="P:glutamyl-tRNA aminoacylation"/>
    <property type="evidence" value="ECO:0007669"/>
    <property type="project" value="UniProtKB-UniRule"/>
</dbReference>
<dbReference type="PROSITE" id="PS00178">
    <property type="entry name" value="AA_TRNA_LIGASE_I"/>
    <property type="match status" value="1"/>
</dbReference>
<keyword evidence="7 8" id="KW-0030">Aminoacyl-tRNA synthetase</keyword>
<comment type="function">
    <text evidence="8">Catalyzes the attachment of glutamate to tRNA(Glu) in a two-step reaction: glutamate is first activated by ATP to form Glu-AMP and then transferred to the acceptor end of tRNA(Glu).</text>
</comment>
<evidence type="ECO:0000256" key="8">
    <source>
        <dbReference type="HAMAP-Rule" id="MF_00022"/>
    </source>
</evidence>
<accession>A0A0E9MU27</accession>
<evidence type="ECO:0000256" key="2">
    <source>
        <dbReference type="ARBA" id="ARBA00022490"/>
    </source>
</evidence>
<dbReference type="HAMAP" id="MF_00022">
    <property type="entry name" value="Glu_tRNA_synth_type1"/>
    <property type="match status" value="1"/>
</dbReference>
<proteinExistence type="inferred from homology"/>
<dbReference type="InterPro" id="IPR020751">
    <property type="entry name" value="aa-tRNA-synth_I_codon-bd_sub2"/>
</dbReference>
<keyword evidence="6 8" id="KW-0648">Protein biosynthesis</keyword>
<dbReference type="InterPro" id="IPR001412">
    <property type="entry name" value="aa-tRNA-synth_I_CS"/>
</dbReference>
<evidence type="ECO:0000256" key="4">
    <source>
        <dbReference type="ARBA" id="ARBA00022741"/>
    </source>
</evidence>
<dbReference type="InterPro" id="IPR008925">
    <property type="entry name" value="aa_tRNA-synth_I_cd-bd_sf"/>
</dbReference>
<dbReference type="AlphaFoldDB" id="A0A0E9MU27"/>
<protein>
    <recommendedName>
        <fullName evidence="8">Glutamate--tRNA ligase</fullName>
        <ecNumber evidence="8">6.1.1.17</ecNumber>
    </recommendedName>
    <alternativeName>
        <fullName evidence="8">Glutamyl-tRNA synthetase</fullName>
        <shortName evidence="8">GluRS</shortName>
    </alternativeName>
</protein>
<keyword evidence="5 8" id="KW-0067">ATP-binding</keyword>
<organism evidence="11 12">
    <name type="scientific">Sphingomonas changbaiensis NBRC 104936</name>
    <dbReference type="NCBI Taxonomy" id="1219043"/>
    <lineage>
        <taxon>Bacteria</taxon>
        <taxon>Pseudomonadati</taxon>
        <taxon>Pseudomonadota</taxon>
        <taxon>Alphaproteobacteria</taxon>
        <taxon>Sphingomonadales</taxon>
        <taxon>Sphingomonadaceae</taxon>
        <taxon>Sphingomonas</taxon>
    </lineage>
</organism>
<sequence>MKVTTRFAPSPTGRVHVGNLRAALHNWLYARQQGGRFLLRIDDTDRERSEERFVDAIRADLGWLGLDWDGEARQSERFALYEARFEQLRAAGRVYPCFETPQELELKRKVQLGRGLPPVYDRAALTRGDAERARLEAEGQRPHWRFKLDHDAPIEWDDLVRGPQRFDPTLMSDPVIRRADGSWLYHLPSVIDDIDLGITHVVRGEDHVSNTAAQVQMFEALGAKPPAFAHEALLTGAEGKLSKRLGATDVDHWRETGVEPLALAAKLARIGTSLPVEPVASTAPLIERFDFATFGRAPARFDEAELAKLNAQTVHLLSFAQVADRLPAGMDARAWEAVRPNLERVSDAAEWWHVIEGPIAAEIGLEDRDYLHTAAEAAARIDWSADPWHALTGALKDTTGRKGKPLFLPLRRALTGLDHGPDMAVLLPLIGRERALERLQAAAG</sequence>
<evidence type="ECO:0000256" key="3">
    <source>
        <dbReference type="ARBA" id="ARBA00022598"/>
    </source>
</evidence>
<keyword evidence="4 8" id="KW-0547">Nucleotide-binding</keyword>
<reference evidence="11 12" key="1">
    <citation type="submission" date="2015-04" db="EMBL/GenBank/DDBJ databases">
        <title>Whole genome shotgun sequence of Sphingomonas changbaiensis NBRC 104936.</title>
        <authorList>
            <person name="Katano-Makiyama Y."/>
            <person name="Hosoyama A."/>
            <person name="Hashimoto M."/>
            <person name="Noguchi M."/>
            <person name="Tsuchikane K."/>
            <person name="Ohji S."/>
            <person name="Yamazoe A."/>
            <person name="Ichikawa N."/>
            <person name="Kimura A."/>
            <person name="Fujita N."/>
        </authorList>
    </citation>
    <scope>NUCLEOTIDE SEQUENCE [LARGE SCALE GENOMIC DNA]</scope>
    <source>
        <strain evidence="11 12">NBRC 104936</strain>
    </source>
</reference>
<gene>
    <name evidence="8 11" type="primary">gltX</name>
    <name evidence="11" type="ORF">SCH01S_50_00120</name>
</gene>
<dbReference type="GO" id="GO:0005737">
    <property type="term" value="C:cytoplasm"/>
    <property type="evidence" value="ECO:0007669"/>
    <property type="project" value="UniProtKB-SubCell"/>
</dbReference>
<dbReference type="SUPFAM" id="SSF52374">
    <property type="entry name" value="Nucleotidylyl transferase"/>
    <property type="match status" value="1"/>
</dbReference>
<dbReference type="PRINTS" id="PR00987">
    <property type="entry name" value="TRNASYNTHGLU"/>
</dbReference>
<name>A0A0E9MU27_9SPHN</name>
<comment type="catalytic activity">
    <reaction evidence="8">
        <text>tRNA(Glu) + L-glutamate + ATP = L-glutamyl-tRNA(Glu) + AMP + diphosphate</text>
        <dbReference type="Rhea" id="RHEA:23540"/>
        <dbReference type="Rhea" id="RHEA-COMP:9663"/>
        <dbReference type="Rhea" id="RHEA-COMP:9680"/>
        <dbReference type="ChEBI" id="CHEBI:29985"/>
        <dbReference type="ChEBI" id="CHEBI:30616"/>
        <dbReference type="ChEBI" id="CHEBI:33019"/>
        <dbReference type="ChEBI" id="CHEBI:78442"/>
        <dbReference type="ChEBI" id="CHEBI:78520"/>
        <dbReference type="ChEBI" id="CHEBI:456215"/>
        <dbReference type="EC" id="6.1.1.17"/>
    </reaction>
</comment>
<evidence type="ECO:0000259" key="9">
    <source>
        <dbReference type="Pfam" id="PF00749"/>
    </source>
</evidence>
<evidence type="ECO:0000313" key="11">
    <source>
        <dbReference type="EMBL" id="GAO40645.1"/>
    </source>
</evidence>
<dbReference type="GO" id="GO:0000049">
    <property type="term" value="F:tRNA binding"/>
    <property type="evidence" value="ECO:0007669"/>
    <property type="project" value="InterPro"/>
</dbReference>
<feature type="domain" description="Aminoacyl-tRNA synthetase class I anticodon-binding" evidence="10">
    <location>
        <begin position="336"/>
        <end position="442"/>
    </location>
</feature>
<dbReference type="Pfam" id="PF19269">
    <property type="entry name" value="Anticodon_2"/>
    <property type="match status" value="1"/>
</dbReference>
<dbReference type="Proteomes" id="UP000033202">
    <property type="component" value="Unassembled WGS sequence"/>
</dbReference>
<dbReference type="InterPro" id="IPR020058">
    <property type="entry name" value="Glu/Gln-tRNA-synth_Ib_cat-dom"/>
</dbReference>
<keyword evidence="3 8" id="KW-0436">Ligase</keyword>
<feature type="short sequence motif" description="'KMSKS' region" evidence="8">
    <location>
        <begin position="240"/>
        <end position="244"/>
    </location>
</feature>
<dbReference type="GO" id="GO:0005524">
    <property type="term" value="F:ATP binding"/>
    <property type="evidence" value="ECO:0007669"/>
    <property type="project" value="UniProtKB-UniRule"/>
</dbReference>
<evidence type="ECO:0000256" key="7">
    <source>
        <dbReference type="ARBA" id="ARBA00023146"/>
    </source>
</evidence>
<feature type="binding site" evidence="8">
    <location>
        <position position="243"/>
    </location>
    <ligand>
        <name>ATP</name>
        <dbReference type="ChEBI" id="CHEBI:30616"/>
    </ligand>
</feature>
<feature type="short sequence motif" description="'HIGH' region" evidence="8">
    <location>
        <begin position="9"/>
        <end position="19"/>
    </location>
</feature>
<dbReference type="STRING" id="1219043.SCH01S_50_00120"/>
<comment type="subcellular location">
    <subcellularLocation>
        <location evidence="8">Cytoplasm</location>
    </subcellularLocation>
</comment>
<evidence type="ECO:0000256" key="6">
    <source>
        <dbReference type="ARBA" id="ARBA00022917"/>
    </source>
</evidence>
<dbReference type="Gene3D" id="1.10.10.350">
    <property type="match status" value="1"/>
</dbReference>
<keyword evidence="12" id="KW-1185">Reference proteome</keyword>
<dbReference type="PANTHER" id="PTHR43311:SF2">
    <property type="entry name" value="GLUTAMATE--TRNA LIGASE, MITOCHONDRIAL-RELATED"/>
    <property type="match status" value="1"/>
</dbReference>
<dbReference type="InterPro" id="IPR014729">
    <property type="entry name" value="Rossmann-like_a/b/a_fold"/>
</dbReference>
<evidence type="ECO:0000256" key="1">
    <source>
        <dbReference type="ARBA" id="ARBA00007894"/>
    </source>
</evidence>
<comment type="caution">
    <text evidence="11">The sequence shown here is derived from an EMBL/GenBank/DDBJ whole genome shotgun (WGS) entry which is preliminary data.</text>
</comment>
<dbReference type="NCBIfam" id="TIGR00464">
    <property type="entry name" value="gltX_bact"/>
    <property type="match status" value="1"/>
</dbReference>
<dbReference type="OrthoDB" id="9807503at2"/>
<dbReference type="InterPro" id="IPR000924">
    <property type="entry name" value="Glu/Gln-tRNA-synth"/>
</dbReference>
<dbReference type="SUPFAM" id="SSF48163">
    <property type="entry name" value="An anticodon-binding domain of class I aminoacyl-tRNA synthetases"/>
    <property type="match status" value="1"/>
</dbReference>
<evidence type="ECO:0000259" key="10">
    <source>
        <dbReference type="Pfam" id="PF19269"/>
    </source>
</evidence>
<dbReference type="GO" id="GO:0004818">
    <property type="term" value="F:glutamate-tRNA ligase activity"/>
    <property type="evidence" value="ECO:0007669"/>
    <property type="project" value="UniProtKB-UniRule"/>
</dbReference>
<evidence type="ECO:0000256" key="5">
    <source>
        <dbReference type="ARBA" id="ARBA00022840"/>
    </source>
</evidence>
<dbReference type="Gene3D" id="3.40.50.620">
    <property type="entry name" value="HUPs"/>
    <property type="match status" value="1"/>
</dbReference>